<dbReference type="CAZy" id="GT2">
    <property type="family name" value="Glycosyltransferase Family 2"/>
</dbReference>
<sequence length="307" mass="35867">MVPKTVAILVSYNGFHDTVECVKTLLNQTVPLHKIVIVDNASPNNDYEKLKEVFSNESKVVVLKTPKNGGFAYGNNFGIKYAMEHSKPDFFLLINNDTIADRHLHEELLRAYERFKDQKIGIVTGKIYYYNEKDKIWFDGGYFSKLKCSGYHSNYDKYDTVVVNNDEIREITFATGCLWFVPTKIFEEVGFLPEEYFLYLEDTDYCLKLQRNGYKIIYNPNTKIWHKVGASSGNTKKTPKYYWMNRNRIILCKKYFGTFRAYLFTFGFLIPTRLIRFLQFLMKGKLVNTFEGIIDGLNFRVNKGGEK</sequence>
<keyword evidence="4" id="KW-1133">Transmembrane helix</keyword>
<dbReference type="STRING" id="309803.CTN_0030"/>
<protein>
    <submittedName>
        <fullName evidence="6">Glycosyl transferase, family 2</fullName>
    </submittedName>
</protein>
<dbReference type="HOGENOM" id="CLU_023845_4_1_0"/>
<gene>
    <name evidence="6" type="ordered locus">CTN_0030</name>
</gene>
<evidence type="ECO:0000313" key="6">
    <source>
        <dbReference type="EMBL" id="ACM22206.1"/>
    </source>
</evidence>
<organism evidence="6 7">
    <name type="scientific">Thermotoga neapolitana (strain ATCC 49049 / DSM 4359 / NBRC 107923 / NS-E)</name>
    <dbReference type="NCBI Taxonomy" id="309803"/>
    <lineage>
        <taxon>Bacteria</taxon>
        <taxon>Thermotogati</taxon>
        <taxon>Thermotogota</taxon>
        <taxon>Thermotogae</taxon>
        <taxon>Thermotogales</taxon>
        <taxon>Thermotogaceae</taxon>
        <taxon>Thermotoga</taxon>
    </lineage>
</organism>
<evidence type="ECO:0000259" key="5">
    <source>
        <dbReference type="Pfam" id="PF00535"/>
    </source>
</evidence>
<dbReference type="Pfam" id="PF00535">
    <property type="entry name" value="Glycos_transf_2"/>
    <property type="match status" value="1"/>
</dbReference>
<dbReference type="GO" id="GO:0016757">
    <property type="term" value="F:glycosyltransferase activity"/>
    <property type="evidence" value="ECO:0007669"/>
    <property type="project" value="UniProtKB-KW"/>
</dbReference>
<reference evidence="6 7" key="1">
    <citation type="journal article" date="2009" name="Biosci. Biotechnol. Biochem.">
        <title>WeGAS: a web-based microbial genome annotation system.</title>
        <authorList>
            <person name="Lee D."/>
            <person name="Seo H."/>
            <person name="Park C."/>
            <person name="Park K."/>
        </authorList>
    </citation>
    <scope>NUCLEOTIDE SEQUENCE [LARGE SCALE GENOMIC DNA]</scope>
    <source>
        <strain evidence="7">ATCC 49049 / DSM 4359 / NBRC 107923 / NS-E</strain>
    </source>
</reference>
<dbReference type="eggNOG" id="COG1216">
    <property type="taxonomic scope" value="Bacteria"/>
</dbReference>
<dbReference type="CDD" id="cd04186">
    <property type="entry name" value="GT_2_like_c"/>
    <property type="match status" value="1"/>
</dbReference>
<dbReference type="Gene3D" id="3.90.550.10">
    <property type="entry name" value="Spore Coat Polysaccharide Biosynthesis Protein SpsA, Chain A"/>
    <property type="match status" value="1"/>
</dbReference>
<dbReference type="InterPro" id="IPR029044">
    <property type="entry name" value="Nucleotide-diphossugar_trans"/>
</dbReference>
<dbReference type="Proteomes" id="UP000000445">
    <property type="component" value="Chromosome"/>
</dbReference>
<proteinExistence type="inferred from homology"/>
<dbReference type="EMBL" id="CP000916">
    <property type="protein sequence ID" value="ACM22206.1"/>
    <property type="molecule type" value="Genomic_DNA"/>
</dbReference>
<keyword evidence="7" id="KW-1185">Reference proteome</keyword>
<keyword evidence="3 6" id="KW-0808">Transferase</keyword>
<dbReference type="AlphaFoldDB" id="B9KB10"/>
<accession>B9KB10</accession>
<evidence type="ECO:0000256" key="4">
    <source>
        <dbReference type="SAM" id="Phobius"/>
    </source>
</evidence>
<dbReference type="PANTHER" id="PTHR43179">
    <property type="entry name" value="RHAMNOSYLTRANSFERASE WBBL"/>
    <property type="match status" value="1"/>
</dbReference>
<keyword evidence="4" id="KW-0812">Transmembrane</keyword>
<evidence type="ECO:0000313" key="7">
    <source>
        <dbReference type="Proteomes" id="UP000000445"/>
    </source>
</evidence>
<dbReference type="KEGG" id="tna:CTN_0030"/>
<dbReference type="InterPro" id="IPR001173">
    <property type="entry name" value="Glyco_trans_2-like"/>
</dbReference>
<feature type="transmembrane region" description="Helical" evidence="4">
    <location>
        <begin position="255"/>
        <end position="275"/>
    </location>
</feature>
<dbReference type="PANTHER" id="PTHR43179:SF12">
    <property type="entry name" value="GALACTOFURANOSYLTRANSFERASE GLFT2"/>
    <property type="match status" value="1"/>
</dbReference>
<evidence type="ECO:0000256" key="1">
    <source>
        <dbReference type="ARBA" id="ARBA00006739"/>
    </source>
</evidence>
<keyword evidence="2" id="KW-0328">Glycosyltransferase</keyword>
<dbReference type="SUPFAM" id="SSF53448">
    <property type="entry name" value="Nucleotide-diphospho-sugar transferases"/>
    <property type="match status" value="1"/>
</dbReference>
<evidence type="ECO:0000256" key="2">
    <source>
        <dbReference type="ARBA" id="ARBA00022676"/>
    </source>
</evidence>
<name>B9KB10_THENN</name>
<feature type="domain" description="Glycosyltransferase 2-like" evidence="5">
    <location>
        <begin position="8"/>
        <end position="188"/>
    </location>
</feature>
<comment type="similarity">
    <text evidence="1">Belongs to the glycosyltransferase 2 family.</text>
</comment>
<evidence type="ECO:0000256" key="3">
    <source>
        <dbReference type="ARBA" id="ARBA00022679"/>
    </source>
</evidence>
<keyword evidence="4" id="KW-0472">Membrane</keyword>